<evidence type="ECO:0000256" key="1">
    <source>
        <dbReference type="SAM" id="MobiDB-lite"/>
    </source>
</evidence>
<dbReference type="AlphaFoldDB" id="A0A4Q9GXJ9"/>
<gene>
    <name evidence="3" type="ORF">EYE40_13570</name>
</gene>
<comment type="caution">
    <text evidence="3">The sequence shown here is derived from an EMBL/GenBank/DDBJ whole genome shotgun (WGS) entry which is preliminary data.</text>
</comment>
<keyword evidence="4" id="KW-1185">Reference proteome</keyword>
<sequence length="426" mass="44817">MSSATLTDAELLAEFEQAFALRRQVDARLVELAGELSARSQASDGLAGRHGCTSAAAFVAQLGRISQSSAGQLCRLGAATQPRLSLLGGEIPAAFPTVGAALGDISLDAASFIVGALSSVSSRAAIDDLEVAEAALVEFATDNSADMVRKLAARWCDALDPDGVLPEELPAQRFLRRTQLATGMKRYVMELDPVNAAYVDAVIDAAVGAAIRKPQFEDRDVTAPATPADETPALPLAQLAADAIVDLARHGIACDNRKVPLPSTTVVVRVSLESLQTGIGLASIDGCDYSIPAAVARVMAADANIIPAVLGANSAILDFGLSRRLFSTTQKLALIDRDGGCGWPGCCRPPSYTEAHHMKWWMADGGPTDLSNGVMLCSRHHHTIHDLGWTVSVENNVPWFVPPSSIDATRTPRRGGRLPQPDLAAA</sequence>
<evidence type="ECO:0000259" key="2">
    <source>
        <dbReference type="Pfam" id="PF02720"/>
    </source>
</evidence>
<dbReference type="EMBL" id="SISG01000001">
    <property type="protein sequence ID" value="TBN58338.1"/>
    <property type="molecule type" value="Genomic_DNA"/>
</dbReference>
<feature type="region of interest" description="Disordered" evidence="1">
    <location>
        <begin position="404"/>
        <end position="426"/>
    </location>
</feature>
<dbReference type="InterPro" id="IPR003615">
    <property type="entry name" value="HNH_nuc"/>
</dbReference>
<dbReference type="InterPro" id="IPR003870">
    <property type="entry name" value="DUF222"/>
</dbReference>
<dbReference type="GO" id="GO:0004519">
    <property type="term" value="F:endonuclease activity"/>
    <property type="evidence" value="ECO:0007669"/>
    <property type="project" value="UniProtKB-KW"/>
</dbReference>
<evidence type="ECO:0000313" key="3">
    <source>
        <dbReference type="EMBL" id="TBN58338.1"/>
    </source>
</evidence>
<dbReference type="RefSeq" id="WP_130982445.1">
    <property type="nucleotide sequence ID" value="NZ_SISG01000001.1"/>
</dbReference>
<keyword evidence="3" id="KW-0540">Nuclease</keyword>
<dbReference type="Proteomes" id="UP000294194">
    <property type="component" value="Unassembled WGS sequence"/>
</dbReference>
<keyword evidence="3" id="KW-0378">Hydrolase</keyword>
<accession>A0A4Q9GXJ9</accession>
<name>A0A4Q9GXJ9_9MICO</name>
<proteinExistence type="predicted"/>
<dbReference type="CDD" id="cd00085">
    <property type="entry name" value="HNHc"/>
    <property type="match status" value="1"/>
</dbReference>
<evidence type="ECO:0000313" key="4">
    <source>
        <dbReference type="Proteomes" id="UP000294194"/>
    </source>
</evidence>
<dbReference type="Pfam" id="PF02720">
    <property type="entry name" value="DUF222"/>
    <property type="match status" value="1"/>
</dbReference>
<keyword evidence="3" id="KW-0255">Endonuclease</keyword>
<reference evidence="4" key="1">
    <citation type="submission" date="2019-02" db="EMBL/GenBank/DDBJ databases">
        <title>Glaciihabitans arcticus sp. nov., a psychrotolerant bacterium isolated from polar soil.</title>
        <authorList>
            <person name="Dahal R.H."/>
        </authorList>
    </citation>
    <scope>NUCLEOTIDE SEQUENCE [LARGE SCALE GENOMIC DNA]</scope>
    <source>
        <strain evidence="4">RP-3-7</strain>
    </source>
</reference>
<organism evidence="3 4">
    <name type="scientific">Glaciihabitans arcticus</name>
    <dbReference type="NCBI Taxonomy" id="2668039"/>
    <lineage>
        <taxon>Bacteria</taxon>
        <taxon>Bacillati</taxon>
        <taxon>Actinomycetota</taxon>
        <taxon>Actinomycetes</taxon>
        <taxon>Micrococcales</taxon>
        <taxon>Microbacteriaceae</taxon>
        <taxon>Glaciihabitans</taxon>
    </lineage>
</organism>
<feature type="domain" description="DUF222" evidence="2">
    <location>
        <begin position="14"/>
        <end position="338"/>
    </location>
</feature>
<protein>
    <submittedName>
        <fullName evidence="3">HNH endonuclease</fullName>
    </submittedName>
</protein>